<accession>T0QKG6</accession>
<keyword evidence="8" id="KW-1133">Transmembrane helix</keyword>
<evidence type="ECO:0000256" key="7">
    <source>
        <dbReference type="ARBA" id="ARBA00022958"/>
    </source>
</evidence>
<evidence type="ECO:0000256" key="9">
    <source>
        <dbReference type="ARBA" id="ARBA00023065"/>
    </source>
</evidence>
<dbReference type="STRING" id="1156394.T0QKG6"/>
<dbReference type="PROSITE" id="PS50042">
    <property type="entry name" value="CNMP_BINDING_3"/>
    <property type="match status" value="1"/>
</dbReference>
<dbReference type="InParanoid" id="T0QKG6"/>
<dbReference type="FunFam" id="1.10.287.70:FF:000123">
    <property type="entry name" value="Potassium channel KAT3"/>
    <property type="match status" value="1"/>
</dbReference>
<dbReference type="PRINTS" id="PR01463">
    <property type="entry name" value="EAGCHANLFMLY"/>
</dbReference>
<dbReference type="InterPro" id="IPR018490">
    <property type="entry name" value="cNMP-bd_dom_sf"/>
</dbReference>
<evidence type="ECO:0000313" key="15">
    <source>
        <dbReference type="Proteomes" id="UP000030762"/>
    </source>
</evidence>
<dbReference type="EMBL" id="JH767141">
    <property type="protein sequence ID" value="EQC38484.1"/>
    <property type="molecule type" value="Genomic_DNA"/>
</dbReference>
<evidence type="ECO:0000256" key="3">
    <source>
        <dbReference type="ARBA" id="ARBA00022538"/>
    </source>
</evidence>
<dbReference type="GO" id="GO:0034702">
    <property type="term" value="C:monoatomic ion channel complex"/>
    <property type="evidence" value="ECO:0007669"/>
    <property type="project" value="UniProtKB-KW"/>
</dbReference>
<name>T0QKG6_SAPDV</name>
<dbReference type="eggNOG" id="KOG0498">
    <property type="taxonomic scope" value="Eukaryota"/>
</dbReference>
<keyword evidence="6" id="KW-0851">Voltage-gated channel</keyword>
<dbReference type="RefSeq" id="XP_008608076.1">
    <property type="nucleotide sequence ID" value="XM_008609854.1"/>
</dbReference>
<evidence type="ECO:0000256" key="12">
    <source>
        <dbReference type="SAM" id="MobiDB-lite"/>
    </source>
</evidence>
<keyword evidence="7" id="KW-0630">Potassium</keyword>
<keyword evidence="5" id="KW-0631">Potassium channel</keyword>
<protein>
    <recommendedName>
        <fullName evidence="13">Cyclic nucleotide-binding domain-containing protein</fullName>
    </recommendedName>
</protein>
<evidence type="ECO:0000256" key="8">
    <source>
        <dbReference type="ARBA" id="ARBA00022989"/>
    </source>
</evidence>
<dbReference type="InterPro" id="IPR000595">
    <property type="entry name" value="cNMP-bd_dom"/>
</dbReference>
<dbReference type="GO" id="GO:0042391">
    <property type="term" value="P:regulation of membrane potential"/>
    <property type="evidence" value="ECO:0007669"/>
    <property type="project" value="TreeGrafter"/>
</dbReference>
<keyword evidence="2" id="KW-0813">Transport</keyword>
<proteinExistence type="predicted"/>
<keyword evidence="11" id="KW-0407">Ion channel</keyword>
<dbReference type="SMART" id="SM00100">
    <property type="entry name" value="cNMP"/>
    <property type="match status" value="1"/>
</dbReference>
<evidence type="ECO:0000259" key="13">
    <source>
        <dbReference type="PROSITE" id="PS50042"/>
    </source>
</evidence>
<dbReference type="Proteomes" id="UP000030762">
    <property type="component" value="Unassembled WGS sequence"/>
</dbReference>
<feature type="region of interest" description="Disordered" evidence="12">
    <location>
        <begin position="1"/>
        <end position="48"/>
    </location>
</feature>
<keyword evidence="15" id="KW-1185">Reference proteome</keyword>
<feature type="domain" description="Cyclic nucleotide-binding" evidence="13">
    <location>
        <begin position="465"/>
        <end position="562"/>
    </location>
</feature>
<dbReference type="GeneID" id="19944919"/>
<dbReference type="GO" id="GO:0005249">
    <property type="term" value="F:voltage-gated potassium channel activity"/>
    <property type="evidence" value="ECO:0007669"/>
    <property type="project" value="InterPro"/>
</dbReference>
<feature type="compositionally biased region" description="Polar residues" evidence="12">
    <location>
        <begin position="1"/>
        <end position="10"/>
    </location>
</feature>
<dbReference type="OrthoDB" id="63572at2759"/>
<dbReference type="VEuPathDB" id="FungiDB:SDRG_04192"/>
<dbReference type="Gene3D" id="2.60.120.10">
    <property type="entry name" value="Jelly Rolls"/>
    <property type="match status" value="1"/>
</dbReference>
<dbReference type="Pfam" id="PF00520">
    <property type="entry name" value="Ion_trans"/>
    <property type="match status" value="1"/>
</dbReference>
<dbReference type="PANTHER" id="PTHR10217:SF435">
    <property type="entry name" value="POTASSIUM VOLTAGE-GATED CHANNEL PROTEIN EAG"/>
    <property type="match status" value="1"/>
</dbReference>
<dbReference type="Gene3D" id="1.10.287.70">
    <property type="match status" value="1"/>
</dbReference>
<evidence type="ECO:0000256" key="6">
    <source>
        <dbReference type="ARBA" id="ARBA00022882"/>
    </source>
</evidence>
<keyword evidence="9" id="KW-0406">Ion transport</keyword>
<evidence type="ECO:0000256" key="5">
    <source>
        <dbReference type="ARBA" id="ARBA00022826"/>
    </source>
</evidence>
<dbReference type="InterPro" id="IPR005821">
    <property type="entry name" value="Ion_trans_dom"/>
</dbReference>
<dbReference type="InterPro" id="IPR003938">
    <property type="entry name" value="K_chnl_volt-dep_EAG/ELK/ERG"/>
</dbReference>
<dbReference type="SUPFAM" id="SSF51206">
    <property type="entry name" value="cAMP-binding domain-like"/>
    <property type="match status" value="1"/>
</dbReference>
<evidence type="ECO:0000256" key="2">
    <source>
        <dbReference type="ARBA" id="ARBA00022448"/>
    </source>
</evidence>
<dbReference type="Gene3D" id="1.10.287.630">
    <property type="entry name" value="Helix hairpin bin"/>
    <property type="match status" value="1"/>
</dbReference>
<organism evidence="14 15">
    <name type="scientific">Saprolegnia diclina (strain VS20)</name>
    <dbReference type="NCBI Taxonomy" id="1156394"/>
    <lineage>
        <taxon>Eukaryota</taxon>
        <taxon>Sar</taxon>
        <taxon>Stramenopiles</taxon>
        <taxon>Oomycota</taxon>
        <taxon>Saprolegniomycetes</taxon>
        <taxon>Saprolegniales</taxon>
        <taxon>Saprolegniaceae</taxon>
        <taxon>Saprolegnia</taxon>
    </lineage>
</organism>
<dbReference type="AlphaFoldDB" id="T0QKG6"/>
<keyword evidence="4" id="KW-0812">Transmembrane</keyword>
<dbReference type="OMA" id="WLVTLGM"/>
<keyword evidence="3" id="KW-0633">Potassium transport</keyword>
<dbReference type="GO" id="GO:0005886">
    <property type="term" value="C:plasma membrane"/>
    <property type="evidence" value="ECO:0007669"/>
    <property type="project" value="TreeGrafter"/>
</dbReference>
<sequence length="702" mass="79470">MADMSTSPATLANERPPARSFHLPRLPSKTGRLGSGKSSLAHDVSAPIPECDTLQDGTVAKSSARSHGKSHHGLSGKIVPLRDRLVRRSFNSIDDEGQMVMRKNKEFLKSKKVYQLNQLDRFHRRKAHLHPNSSFRAGWDIYMIFLLMWTSLVVPYQIAFVTTDAINTLFVLDRIVDISFFTDMIFNFMTPYVDKETNQLVEDPPMIISHYLRGWFVADFISILPFDFAGAVFGTDNSASNFKTLKIIRIIRLFRLVKLARVFRASRIYSRWEAILGFKYTSVKLAKFLSSVLMLAHWLACLWGLTPQLEAVADGAENWQSAYHIATADESTKYIVSLYWSVMTIGTVGYGDVQPKTDFERVVCIMCMLAGGGTYAYIIGAVCGLVAAMDESETEFNQQMDHLNVYMKKEKVPQAMKIKLREYFLHSRDLLQHKYFSHVIATLSPGLRGLISVYTNGEWTNNVHFFNGGPYDEHVRFVTAITQKLRAELFPPNENIIHHGDPTDKMYIVSKGIVARLGRVLGKGRFFGEDVILCHGVRNYIVRTLTYVDAHSLSRDDLEAVLANGLFPFKAKKIRVAAAFLALRRLMQSMLHELREVRRTRLIPRDAEHAWMRRNLLGDPDELDDEVRRHLQVAIDQLRRAMRHCTDVIDEGRKAAASNAPLVAAHNRGISIETAQHLLGNATRLLDALLAAKSTPPNPTHV</sequence>
<keyword evidence="10" id="KW-0472">Membrane</keyword>
<dbReference type="InterPro" id="IPR050818">
    <property type="entry name" value="KCNH_animal-type"/>
</dbReference>
<evidence type="ECO:0000256" key="11">
    <source>
        <dbReference type="ARBA" id="ARBA00023303"/>
    </source>
</evidence>
<dbReference type="InterPro" id="IPR014710">
    <property type="entry name" value="RmlC-like_jellyroll"/>
</dbReference>
<dbReference type="CDD" id="cd00038">
    <property type="entry name" value="CAP_ED"/>
    <property type="match status" value="1"/>
</dbReference>
<evidence type="ECO:0000256" key="4">
    <source>
        <dbReference type="ARBA" id="ARBA00022692"/>
    </source>
</evidence>
<dbReference type="PANTHER" id="PTHR10217">
    <property type="entry name" value="VOLTAGE AND LIGAND GATED POTASSIUM CHANNEL"/>
    <property type="match status" value="1"/>
</dbReference>
<comment type="subcellular location">
    <subcellularLocation>
        <location evidence="1">Membrane</location>
        <topology evidence="1">Multi-pass membrane protein</topology>
    </subcellularLocation>
</comment>
<evidence type="ECO:0000313" key="14">
    <source>
        <dbReference type="EMBL" id="EQC38484.1"/>
    </source>
</evidence>
<reference evidence="14 15" key="1">
    <citation type="submission" date="2012-04" db="EMBL/GenBank/DDBJ databases">
        <title>The Genome Sequence of Saprolegnia declina VS20.</title>
        <authorList>
            <consortium name="The Broad Institute Genome Sequencing Platform"/>
            <person name="Russ C."/>
            <person name="Nusbaum C."/>
            <person name="Tyler B."/>
            <person name="van West P."/>
            <person name="Dieguez-Uribeondo J."/>
            <person name="de Bruijn I."/>
            <person name="Tripathy S."/>
            <person name="Jiang R."/>
            <person name="Young S.K."/>
            <person name="Zeng Q."/>
            <person name="Gargeya S."/>
            <person name="Fitzgerald M."/>
            <person name="Haas B."/>
            <person name="Abouelleil A."/>
            <person name="Alvarado L."/>
            <person name="Arachchi H.M."/>
            <person name="Berlin A."/>
            <person name="Chapman S.B."/>
            <person name="Goldberg J."/>
            <person name="Griggs A."/>
            <person name="Gujja S."/>
            <person name="Hansen M."/>
            <person name="Howarth C."/>
            <person name="Imamovic A."/>
            <person name="Larimer J."/>
            <person name="McCowen C."/>
            <person name="Montmayeur A."/>
            <person name="Murphy C."/>
            <person name="Neiman D."/>
            <person name="Pearson M."/>
            <person name="Priest M."/>
            <person name="Roberts A."/>
            <person name="Saif S."/>
            <person name="Shea T."/>
            <person name="Sisk P."/>
            <person name="Sykes S."/>
            <person name="Wortman J."/>
            <person name="Nusbaum C."/>
            <person name="Birren B."/>
        </authorList>
    </citation>
    <scope>NUCLEOTIDE SEQUENCE [LARGE SCALE GENOMIC DNA]</scope>
    <source>
        <strain evidence="14 15">VS20</strain>
    </source>
</reference>
<dbReference type="SUPFAM" id="SSF81324">
    <property type="entry name" value="Voltage-gated potassium channels"/>
    <property type="match status" value="1"/>
</dbReference>
<gene>
    <name evidence="14" type="ORF">SDRG_04192</name>
</gene>
<evidence type="ECO:0000256" key="10">
    <source>
        <dbReference type="ARBA" id="ARBA00023136"/>
    </source>
</evidence>
<dbReference type="Pfam" id="PF00027">
    <property type="entry name" value="cNMP_binding"/>
    <property type="match status" value="1"/>
</dbReference>
<evidence type="ECO:0000256" key="1">
    <source>
        <dbReference type="ARBA" id="ARBA00004141"/>
    </source>
</evidence>